<dbReference type="Proteomes" id="UP001208570">
    <property type="component" value="Unassembled WGS sequence"/>
</dbReference>
<feature type="non-terminal residue" evidence="15">
    <location>
        <position position="1"/>
    </location>
</feature>
<evidence type="ECO:0000313" key="15">
    <source>
        <dbReference type="EMBL" id="KAK2159687.1"/>
    </source>
</evidence>
<evidence type="ECO:0000256" key="13">
    <source>
        <dbReference type="SAM" id="MobiDB-lite"/>
    </source>
</evidence>
<evidence type="ECO:0000256" key="5">
    <source>
        <dbReference type="ARBA" id="ARBA00022833"/>
    </source>
</evidence>
<keyword evidence="3" id="KW-0479">Metal-binding</keyword>
<dbReference type="InterPro" id="IPR006612">
    <property type="entry name" value="THAP_Znf"/>
</dbReference>
<name>A0AAD9JUS2_9ANNE</name>
<dbReference type="SMART" id="SM00980">
    <property type="entry name" value="THAP"/>
    <property type="match status" value="1"/>
</dbReference>
<evidence type="ECO:0000256" key="10">
    <source>
        <dbReference type="ARBA" id="ARBA00023242"/>
    </source>
</evidence>
<comment type="subcellular location">
    <subcellularLocation>
        <location evidence="1">Nucleus</location>
        <location evidence="1">Nucleoplasm</location>
    </subcellularLocation>
</comment>
<evidence type="ECO:0000256" key="11">
    <source>
        <dbReference type="ARBA" id="ARBA00023306"/>
    </source>
</evidence>
<keyword evidence="10" id="KW-0539">Nucleus</keyword>
<dbReference type="Gene3D" id="6.20.210.20">
    <property type="entry name" value="THAP domain"/>
    <property type="match status" value="1"/>
</dbReference>
<evidence type="ECO:0000256" key="8">
    <source>
        <dbReference type="ARBA" id="ARBA00023125"/>
    </source>
</evidence>
<proteinExistence type="inferred from homology"/>
<dbReference type="InterPro" id="IPR026516">
    <property type="entry name" value="THAP1/10"/>
</dbReference>
<gene>
    <name evidence="15" type="ORF">LSH36_148g05049</name>
</gene>
<dbReference type="Pfam" id="PF05485">
    <property type="entry name" value="THAP"/>
    <property type="match status" value="1"/>
</dbReference>
<reference evidence="15" key="1">
    <citation type="journal article" date="2023" name="Mol. Biol. Evol.">
        <title>Third-Generation Sequencing Reveals the Adaptive Role of the Epigenome in Three Deep-Sea Polychaetes.</title>
        <authorList>
            <person name="Perez M."/>
            <person name="Aroh O."/>
            <person name="Sun Y."/>
            <person name="Lan Y."/>
            <person name="Juniper S.K."/>
            <person name="Young C.R."/>
            <person name="Angers B."/>
            <person name="Qian P.Y."/>
        </authorList>
    </citation>
    <scope>NUCLEOTIDE SEQUENCE</scope>
    <source>
        <strain evidence="15">P08H-3</strain>
    </source>
</reference>
<dbReference type="GO" id="GO:0008270">
    <property type="term" value="F:zinc ion binding"/>
    <property type="evidence" value="ECO:0007669"/>
    <property type="project" value="UniProtKB-KW"/>
</dbReference>
<dbReference type="AlphaFoldDB" id="A0AAD9JUS2"/>
<evidence type="ECO:0000256" key="7">
    <source>
        <dbReference type="ARBA" id="ARBA00023054"/>
    </source>
</evidence>
<dbReference type="GO" id="GO:0005654">
    <property type="term" value="C:nucleoplasm"/>
    <property type="evidence" value="ECO:0007669"/>
    <property type="project" value="UniProtKB-SubCell"/>
</dbReference>
<keyword evidence="11" id="KW-0131">Cell cycle</keyword>
<evidence type="ECO:0000256" key="6">
    <source>
        <dbReference type="ARBA" id="ARBA00023015"/>
    </source>
</evidence>
<keyword evidence="4 12" id="KW-0863">Zinc-finger</keyword>
<evidence type="ECO:0000256" key="1">
    <source>
        <dbReference type="ARBA" id="ARBA00004642"/>
    </source>
</evidence>
<evidence type="ECO:0000256" key="2">
    <source>
        <dbReference type="ARBA" id="ARBA00006177"/>
    </source>
</evidence>
<keyword evidence="5" id="KW-0862">Zinc</keyword>
<sequence>MQFQVLVQHTPSSIFIPGMEPRSRTRLELYEVQKKMSKSGTSFHCCVPHCTGDSRISPDLTFHRFPSLAKRSRLRDLWIQAIKRDLGLLFQITSCTRVCGRHFTPNDYKRGVMGPKRGKLLENDSVPSVFSWTVPKNTRINIKDKIRARFQCVQYIDSIFLSHAFNGKNHASYACIKVHKVDQKVLLELIASTVKSAPQQKGGDKNKMSAKRPRERIVLDLTSESEPG</sequence>
<keyword evidence="6" id="KW-0805">Transcription regulation</keyword>
<comment type="similarity">
    <text evidence="2">Belongs to the THAP1 family.</text>
</comment>
<accession>A0AAD9JUS2</accession>
<evidence type="ECO:0000313" key="16">
    <source>
        <dbReference type="Proteomes" id="UP001208570"/>
    </source>
</evidence>
<organism evidence="15 16">
    <name type="scientific">Paralvinella palmiformis</name>
    <dbReference type="NCBI Taxonomy" id="53620"/>
    <lineage>
        <taxon>Eukaryota</taxon>
        <taxon>Metazoa</taxon>
        <taxon>Spiralia</taxon>
        <taxon>Lophotrochozoa</taxon>
        <taxon>Annelida</taxon>
        <taxon>Polychaeta</taxon>
        <taxon>Sedentaria</taxon>
        <taxon>Canalipalpata</taxon>
        <taxon>Terebellida</taxon>
        <taxon>Terebelliformia</taxon>
        <taxon>Alvinellidae</taxon>
        <taxon>Paralvinella</taxon>
    </lineage>
</organism>
<dbReference type="PROSITE" id="PS50950">
    <property type="entry name" value="ZF_THAP"/>
    <property type="match status" value="1"/>
</dbReference>
<dbReference type="PANTHER" id="PTHR46600:SF1">
    <property type="entry name" value="THAP DOMAIN-CONTAINING PROTEIN 1"/>
    <property type="match status" value="1"/>
</dbReference>
<evidence type="ECO:0000256" key="3">
    <source>
        <dbReference type="ARBA" id="ARBA00022723"/>
    </source>
</evidence>
<feature type="domain" description="THAP-type" evidence="14">
    <location>
        <begin position="36"/>
        <end position="130"/>
    </location>
</feature>
<dbReference type="PANTHER" id="PTHR46600">
    <property type="entry name" value="THAP DOMAIN-CONTAINING"/>
    <property type="match status" value="1"/>
</dbReference>
<feature type="region of interest" description="Disordered" evidence="13">
    <location>
        <begin position="196"/>
        <end position="228"/>
    </location>
</feature>
<evidence type="ECO:0000256" key="4">
    <source>
        <dbReference type="ARBA" id="ARBA00022771"/>
    </source>
</evidence>
<evidence type="ECO:0000256" key="9">
    <source>
        <dbReference type="ARBA" id="ARBA00023163"/>
    </source>
</evidence>
<keyword evidence="7" id="KW-0175">Coiled coil</keyword>
<dbReference type="GO" id="GO:0043565">
    <property type="term" value="F:sequence-specific DNA binding"/>
    <property type="evidence" value="ECO:0007669"/>
    <property type="project" value="InterPro"/>
</dbReference>
<protein>
    <recommendedName>
        <fullName evidence="14">THAP-type domain-containing protein</fullName>
    </recommendedName>
</protein>
<dbReference type="InterPro" id="IPR038441">
    <property type="entry name" value="THAP_Znf_sf"/>
</dbReference>
<keyword evidence="16" id="KW-1185">Reference proteome</keyword>
<keyword evidence="8 12" id="KW-0238">DNA-binding</keyword>
<dbReference type="EMBL" id="JAODUP010000148">
    <property type="protein sequence ID" value="KAK2159687.1"/>
    <property type="molecule type" value="Genomic_DNA"/>
</dbReference>
<evidence type="ECO:0000259" key="14">
    <source>
        <dbReference type="PROSITE" id="PS50950"/>
    </source>
</evidence>
<dbReference type="SUPFAM" id="SSF57716">
    <property type="entry name" value="Glucocorticoid receptor-like (DNA-binding domain)"/>
    <property type="match status" value="1"/>
</dbReference>
<keyword evidence="9" id="KW-0804">Transcription</keyword>
<comment type="caution">
    <text evidence="15">The sequence shown here is derived from an EMBL/GenBank/DDBJ whole genome shotgun (WGS) entry which is preliminary data.</text>
</comment>
<evidence type="ECO:0000256" key="12">
    <source>
        <dbReference type="PROSITE-ProRule" id="PRU00309"/>
    </source>
</evidence>